<proteinExistence type="predicted"/>
<protein>
    <recommendedName>
        <fullName evidence="3">CCHC-type domain-containing protein</fullName>
    </recommendedName>
</protein>
<evidence type="ECO:0000313" key="2">
    <source>
        <dbReference type="Proteomes" id="UP001420932"/>
    </source>
</evidence>
<evidence type="ECO:0008006" key="3">
    <source>
        <dbReference type="Google" id="ProtNLM"/>
    </source>
</evidence>
<dbReference type="Proteomes" id="UP001420932">
    <property type="component" value="Unassembled WGS sequence"/>
</dbReference>
<comment type="caution">
    <text evidence="1">The sequence shown here is derived from an EMBL/GenBank/DDBJ whole genome shotgun (WGS) entry which is preliminary data.</text>
</comment>
<keyword evidence="2" id="KW-1185">Reference proteome</keyword>
<dbReference type="SUPFAM" id="SSF57756">
    <property type="entry name" value="Retrovirus zinc finger-like domains"/>
    <property type="match status" value="1"/>
</dbReference>
<organism evidence="1 2">
    <name type="scientific">Stephania yunnanensis</name>
    <dbReference type="NCBI Taxonomy" id="152371"/>
    <lineage>
        <taxon>Eukaryota</taxon>
        <taxon>Viridiplantae</taxon>
        <taxon>Streptophyta</taxon>
        <taxon>Embryophyta</taxon>
        <taxon>Tracheophyta</taxon>
        <taxon>Spermatophyta</taxon>
        <taxon>Magnoliopsida</taxon>
        <taxon>Ranunculales</taxon>
        <taxon>Menispermaceae</taxon>
        <taxon>Menispermoideae</taxon>
        <taxon>Cissampelideae</taxon>
        <taxon>Stephania</taxon>
    </lineage>
</organism>
<accession>A0AAP0KXQ2</accession>
<dbReference type="GO" id="GO:0003676">
    <property type="term" value="F:nucleic acid binding"/>
    <property type="evidence" value="ECO:0007669"/>
    <property type="project" value="InterPro"/>
</dbReference>
<dbReference type="AlphaFoldDB" id="A0AAP0KXQ2"/>
<dbReference type="InterPro" id="IPR036875">
    <property type="entry name" value="Znf_CCHC_sf"/>
</dbReference>
<dbReference type="GO" id="GO:0008270">
    <property type="term" value="F:zinc ion binding"/>
    <property type="evidence" value="ECO:0007669"/>
    <property type="project" value="InterPro"/>
</dbReference>
<reference evidence="1 2" key="1">
    <citation type="submission" date="2024-01" db="EMBL/GenBank/DDBJ databases">
        <title>Genome assemblies of Stephania.</title>
        <authorList>
            <person name="Yang L."/>
        </authorList>
    </citation>
    <scope>NUCLEOTIDE SEQUENCE [LARGE SCALE GENOMIC DNA]</scope>
    <source>
        <strain evidence="1">YNDBR</strain>
        <tissue evidence="1">Leaf</tissue>
    </source>
</reference>
<evidence type="ECO:0000313" key="1">
    <source>
        <dbReference type="EMBL" id="KAK9160596.1"/>
    </source>
</evidence>
<name>A0AAP0KXQ2_9MAGN</name>
<gene>
    <name evidence="1" type="ORF">Syun_006937</name>
</gene>
<dbReference type="EMBL" id="JBBNAF010000003">
    <property type="protein sequence ID" value="KAK9160596.1"/>
    <property type="molecule type" value="Genomic_DNA"/>
</dbReference>
<sequence length="144" mass="15736">MFDSASLSAAHQQALLVEKQQRRGMSNAFNNVSVRTANTKGNTAAINPASHTNRPSTSGIKCFGCGEVGYRKSECKGKKAFFIKNEEEDEGEEANITAEPAFDTSDNTKEEIVTGDVGTALVVRRSCMTPRAVTDDEWLRNNIF</sequence>